<reference evidence="1" key="2">
    <citation type="journal article" date="2023" name="Science">
        <title>Genomic signatures of disease resistance in endangered staghorn corals.</title>
        <authorList>
            <person name="Vollmer S.V."/>
            <person name="Selwyn J.D."/>
            <person name="Despard B.A."/>
            <person name="Roesel C.L."/>
        </authorList>
    </citation>
    <scope>NUCLEOTIDE SEQUENCE</scope>
    <source>
        <strain evidence="1">K2</strain>
    </source>
</reference>
<reference evidence="1" key="1">
    <citation type="journal article" date="2023" name="G3 (Bethesda)">
        <title>Whole genome assembly and annotation of the endangered Caribbean coral Acropora cervicornis.</title>
        <authorList>
            <person name="Selwyn J.D."/>
            <person name="Vollmer S.V."/>
        </authorList>
    </citation>
    <scope>NUCLEOTIDE SEQUENCE</scope>
    <source>
        <strain evidence="1">K2</strain>
    </source>
</reference>
<protein>
    <submittedName>
        <fullName evidence="1">Uncharacterized protein</fullName>
    </submittedName>
</protein>
<evidence type="ECO:0000313" key="1">
    <source>
        <dbReference type="EMBL" id="KAK2573736.1"/>
    </source>
</evidence>
<dbReference type="EMBL" id="JARQWQ010000002">
    <property type="protein sequence ID" value="KAK2573736.1"/>
    <property type="molecule type" value="Genomic_DNA"/>
</dbReference>
<organism evidence="1 2">
    <name type="scientific">Acropora cervicornis</name>
    <name type="common">Staghorn coral</name>
    <dbReference type="NCBI Taxonomy" id="6130"/>
    <lineage>
        <taxon>Eukaryota</taxon>
        <taxon>Metazoa</taxon>
        <taxon>Cnidaria</taxon>
        <taxon>Anthozoa</taxon>
        <taxon>Hexacorallia</taxon>
        <taxon>Scleractinia</taxon>
        <taxon>Astrocoeniina</taxon>
        <taxon>Acroporidae</taxon>
        <taxon>Acropora</taxon>
    </lineage>
</organism>
<gene>
    <name evidence="1" type="ORF">P5673_001424</name>
</gene>
<dbReference type="AlphaFoldDB" id="A0AAD9VGL2"/>
<name>A0AAD9VGL2_ACRCE</name>
<dbReference type="Proteomes" id="UP001249851">
    <property type="component" value="Unassembled WGS sequence"/>
</dbReference>
<comment type="caution">
    <text evidence="1">The sequence shown here is derived from an EMBL/GenBank/DDBJ whole genome shotgun (WGS) entry which is preliminary data.</text>
</comment>
<keyword evidence="2" id="KW-1185">Reference proteome</keyword>
<accession>A0AAD9VGL2</accession>
<evidence type="ECO:0000313" key="2">
    <source>
        <dbReference type="Proteomes" id="UP001249851"/>
    </source>
</evidence>
<sequence>MALNFKLHVNKACFESLCTSTMYLLESSKTVEICLKTMFFLCTCHYLSHFSADFGGLYLNYVSIQLWRWSIILWDFFKSSSDLKHFDETIAICEFDEATRMSLFPWHKAVTCTSLFNLEKNAFLRVQRWLETTQQEENEGRRDLKRVEFRLN</sequence>
<proteinExistence type="predicted"/>